<accession>M3IFQ3</accession>
<name>M3IFQ3_LEPIT</name>
<evidence type="ECO:0000313" key="2">
    <source>
        <dbReference type="Proteomes" id="UP000011778"/>
    </source>
</evidence>
<protein>
    <recommendedName>
        <fullName evidence="3">PF11253 family protein</fullName>
    </recommendedName>
</protein>
<reference evidence="1 2" key="1">
    <citation type="submission" date="2013-02" db="EMBL/GenBank/DDBJ databases">
        <authorList>
            <person name="Harkins D.M."/>
            <person name="Durkin A.S."/>
            <person name="Brinkac L.M."/>
            <person name="Haft D.H."/>
            <person name="Selengut J.D."/>
            <person name="Sanka R."/>
            <person name="DePew J."/>
            <person name="Purushe J."/>
            <person name="Tulsiani S.M."/>
            <person name="Graham G.C."/>
            <person name="Burns M.-A."/>
            <person name="Dohnt M.F."/>
            <person name="Smythe L.D."/>
            <person name="McKay D.B."/>
            <person name="Craig S.B."/>
            <person name="Vinetz J.M."/>
            <person name="Sutton G.G."/>
            <person name="Nierman W.C."/>
            <person name="Fouts D.E."/>
        </authorList>
    </citation>
    <scope>NUCLEOTIDE SEQUENCE [LARGE SCALE GENOMIC DNA]</scope>
    <source>
        <strain evidence="1 2">LT2050</strain>
    </source>
</reference>
<comment type="caution">
    <text evidence="1">The sequence shown here is derived from an EMBL/GenBank/DDBJ whole genome shotgun (WGS) entry which is preliminary data.</text>
</comment>
<evidence type="ECO:0008006" key="3">
    <source>
        <dbReference type="Google" id="ProtNLM"/>
    </source>
</evidence>
<proteinExistence type="predicted"/>
<dbReference type="Proteomes" id="UP000011778">
    <property type="component" value="Unassembled WGS sequence"/>
</dbReference>
<dbReference type="EMBL" id="AFMD02000503">
    <property type="protein sequence ID" value="EMG19532.1"/>
    <property type="molecule type" value="Genomic_DNA"/>
</dbReference>
<gene>
    <name evidence="1" type="ORF">LEP1GSC150_4262</name>
</gene>
<dbReference type="AlphaFoldDB" id="M3IFQ3"/>
<sequence length="196" mass="22959">MCYFKIYGFFEIKEVRYLFFRKAHKIKSGARARFENYIRGIMAGYSGKSLGDKLGLKAGMKVYFKNLPEEVQKELKEHIKEIKIVKTVKRPLEYLHIFEKETKELKKQFPKLVENLAEKGMIWISWPKGSSKVPTDLNENIVREIGLELGIVDVKVCAVSEIWSGLKFYKRKNNIPYIKSYNCSLIYSEKSGWKTK</sequence>
<organism evidence="1 2">
    <name type="scientific">Leptospira interrogans serovar Copenhageni str. LT2050</name>
    <dbReference type="NCBI Taxonomy" id="1001598"/>
    <lineage>
        <taxon>Bacteria</taxon>
        <taxon>Pseudomonadati</taxon>
        <taxon>Spirochaetota</taxon>
        <taxon>Spirochaetia</taxon>
        <taxon>Leptospirales</taxon>
        <taxon>Leptospiraceae</taxon>
        <taxon>Leptospira</taxon>
    </lineage>
</organism>
<evidence type="ECO:0000313" key="1">
    <source>
        <dbReference type="EMBL" id="EMG19532.1"/>
    </source>
</evidence>